<dbReference type="EMBL" id="AOGK01000001">
    <property type="protein sequence ID" value="MDG5973727.1"/>
    <property type="molecule type" value="Genomic_DNA"/>
</dbReference>
<evidence type="ECO:0000313" key="2">
    <source>
        <dbReference type="Proteomes" id="UP001152876"/>
    </source>
</evidence>
<comment type="caution">
    <text evidence="1">The sequence shown here is derived from an EMBL/GenBank/DDBJ whole genome shotgun (WGS) entry which is preliminary data.</text>
</comment>
<sequence>MTQQAYTIAQFVSIFQVGRTKLFAEIAAGRLPTYKLGRRTFISAKAATEWQQRLEDEAKLAKEGAGVPA</sequence>
<organism evidence="1 2">
    <name type="scientific">Hydrogenophaga taeniospiralis CCUG 15921</name>
    <dbReference type="NCBI Taxonomy" id="1281780"/>
    <lineage>
        <taxon>Bacteria</taxon>
        <taxon>Pseudomonadati</taxon>
        <taxon>Pseudomonadota</taxon>
        <taxon>Betaproteobacteria</taxon>
        <taxon>Burkholderiales</taxon>
        <taxon>Comamonadaceae</taxon>
        <taxon>Hydrogenophaga</taxon>
    </lineage>
</organism>
<protein>
    <submittedName>
        <fullName evidence="1">Prophage CP4-57 regulatory</fullName>
    </submittedName>
</protein>
<name>A0A9X4S6I5_9BURK</name>
<evidence type="ECO:0000313" key="1">
    <source>
        <dbReference type="EMBL" id="MDG5973727.1"/>
    </source>
</evidence>
<gene>
    <name evidence="1" type="ORF">H010_00600</name>
</gene>
<dbReference type="AlphaFoldDB" id="A0A9X4S6I5"/>
<reference evidence="1" key="1">
    <citation type="submission" date="2013-01" db="EMBL/GenBank/DDBJ databases">
        <title>Genome draft of Hydrogenophaga taeniospiralis 2K1.</title>
        <authorList>
            <person name="Gomila M."/>
            <person name="Lalucat J."/>
        </authorList>
    </citation>
    <scope>NUCLEOTIDE SEQUENCE</scope>
    <source>
        <strain evidence="1">CCUG 15921</strain>
    </source>
</reference>
<proteinExistence type="predicted"/>
<accession>A0A9X4S6I5</accession>
<keyword evidence="2" id="KW-1185">Reference proteome</keyword>
<dbReference type="RefSeq" id="WP_068169229.1">
    <property type="nucleotide sequence ID" value="NZ_AOGK01000001.1"/>
</dbReference>
<dbReference type="Proteomes" id="UP001152876">
    <property type="component" value="Unassembled WGS sequence"/>
</dbReference>